<evidence type="ECO:0000256" key="4">
    <source>
        <dbReference type="ARBA" id="ARBA00022605"/>
    </source>
</evidence>
<dbReference type="InterPro" id="IPR036263">
    <property type="entry name" value="Chorismate_II_sf"/>
</dbReference>
<name>R4KIP4_9FIRM</name>
<dbReference type="GO" id="GO:0009094">
    <property type="term" value="P:L-phenylalanine biosynthetic process"/>
    <property type="evidence" value="ECO:0007669"/>
    <property type="project" value="UniProtKB-UniPathway"/>
</dbReference>
<dbReference type="FunFam" id="3.30.70.260:FF:000012">
    <property type="entry name" value="Prephenate dehydratase"/>
    <property type="match status" value="1"/>
</dbReference>
<dbReference type="PROSITE" id="PS51168">
    <property type="entry name" value="CHORISMATE_MUT_2"/>
    <property type="match status" value="1"/>
</dbReference>
<dbReference type="Pfam" id="PF01817">
    <property type="entry name" value="CM_2"/>
    <property type="match status" value="1"/>
</dbReference>
<keyword evidence="4" id="KW-0028">Amino-acid biosynthesis</keyword>
<evidence type="ECO:0000313" key="13">
    <source>
        <dbReference type="Proteomes" id="UP000013520"/>
    </source>
</evidence>
<dbReference type="Gene3D" id="3.40.190.10">
    <property type="entry name" value="Periplasmic binding protein-like II"/>
    <property type="match status" value="2"/>
</dbReference>
<dbReference type="SUPFAM" id="SSF55021">
    <property type="entry name" value="ACT-like"/>
    <property type="match status" value="1"/>
</dbReference>
<dbReference type="UniPathway" id="UPA00121">
    <property type="reaction ID" value="UER00345"/>
</dbReference>
<gene>
    <name evidence="12" type="ORF">Desgi_3741</name>
</gene>
<feature type="domain" description="Chorismate mutase" evidence="9">
    <location>
        <begin position="285"/>
        <end position="374"/>
    </location>
</feature>
<proteinExistence type="predicted"/>
<feature type="domain" description="Prephenate dehydratase" evidence="10">
    <location>
        <begin position="3"/>
        <end position="183"/>
    </location>
</feature>
<dbReference type="GO" id="GO:0004664">
    <property type="term" value="F:prephenate dehydratase activity"/>
    <property type="evidence" value="ECO:0007669"/>
    <property type="project" value="UniProtKB-EC"/>
</dbReference>
<keyword evidence="7" id="KW-0456">Lyase</keyword>
<evidence type="ECO:0000256" key="6">
    <source>
        <dbReference type="ARBA" id="ARBA00023222"/>
    </source>
</evidence>
<dbReference type="STRING" id="767817.Desgi_3741"/>
<reference evidence="12 13" key="1">
    <citation type="submission" date="2012-01" db="EMBL/GenBank/DDBJ databases">
        <title>Complete sequence of Desulfotomaculum gibsoniae DSM 7213.</title>
        <authorList>
            <consortium name="US DOE Joint Genome Institute"/>
            <person name="Lucas S."/>
            <person name="Han J."/>
            <person name="Lapidus A."/>
            <person name="Cheng J.-F."/>
            <person name="Goodwin L."/>
            <person name="Pitluck S."/>
            <person name="Peters L."/>
            <person name="Ovchinnikova G."/>
            <person name="Teshima H."/>
            <person name="Detter J.C."/>
            <person name="Han C."/>
            <person name="Tapia R."/>
            <person name="Land M."/>
            <person name="Hauser L."/>
            <person name="Kyrpides N."/>
            <person name="Ivanova N."/>
            <person name="Pagani I."/>
            <person name="Parshina S."/>
            <person name="Plugge C."/>
            <person name="Muyzer G."/>
            <person name="Kuever J."/>
            <person name="Ivanova A."/>
            <person name="Nazina T."/>
            <person name="Klenk H.-P."/>
            <person name="Brambilla E."/>
            <person name="Spring S."/>
            <person name="Stams A.F."/>
            <person name="Woyke T."/>
        </authorList>
    </citation>
    <scope>NUCLEOTIDE SEQUENCE [LARGE SCALE GENOMIC DNA]</scope>
    <source>
        <strain evidence="12 13">DSM 7213</strain>
    </source>
</reference>
<comment type="pathway">
    <text evidence="1">Amino-acid biosynthesis; L-phenylalanine biosynthesis; phenylpyruvate from prephenate: step 1/1.</text>
</comment>
<dbReference type="OrthoDB" id="9802281at2"/>
<dbReference type="GO" id="GO:0005737">
    <property type="term" value="C:cytoplasm"/>
    <property type="evidence" value="ECO:0007669"/>
    <property type="project" value="TreeGrafter"/>
</dbReference>
<organism evidence="12 13">
    <name type="scientific">Desulfoscipio gibsoniae DSM 7213</name>
    <dbReference type="NCBI Taxonomy" id="767817"/>
    <lineage>
        <taxon>Bacteria</taxon>
        <taxon>Bacillati</taxon>
        <taxon>Bacillota</taxon>
        <taxon>Clostridia</taxon>
        <taxon>Eubacteriales</taxon>
        <taxon>Desulfallaceae</taxon>
        <taxon>Desulfoscipio</taxon>
    </lineage>
</organism>
<dbReference type="Pfam" id="PF01842">
    <property type="entry name" value="ACT"/>
    <property type="match status" value="1"/>
</dbReference>
<dbReference type="EC" id="4.2.1.51" evidence="2"/>
<dbReference type="eggNOG" id="COG1605">
    <property type="taxonomic scope" value="Bacteria"/>
</dbReference>
<dbReference type="Gene3D" id="3.30.70.260">
    <property type="match status" value="1"/>
</dbReference>
<dbReference type="SUPFAM" id="SSF53850">
    <property type="entry name" value="Periplasmic binding protein-like II"/>
    <property type="match status" value="1"/>
</dbReference>
<comment type="catalytic activity">
    <reaction evidence="8">
        <text>prephenate + H(+) = 3-phenylpyruvate + CO2 + H2O</text>
        <dbReference type="Rhea" id="RHEA:21648"/>
        <dbReference type="ChEBI" id="CHEBI:15377"/>
        <dbReference type="ChEBI" id="CHEBI:15378"/>
        <dbReference type="ChEBI" id="CHEBI:16526"/>
        <dbReference type="ChEBI" id="CHEBI:18005"/>
        <dbReference type="ChEBI" id="CHEBI:29934"/>
        <dbReference type="EC" id="4.2.1.51"/>
    </reaction>
</comment>
<keyword evidence="6" id="KW-0584">Phenylalanine biosynthesis</keyword>
<evidence type="ECO:0000259" key="9">
    <source>
        <dbReference type="PROSITE" id="PS51168"/>
    </source>
</evidence>
<dbReference type="Gene3D" id="1.20.59.10">
    <property type="entry name" value="Chorismate mutase"/>
    <property type="match status" value="1"/>
</dbReference>
<dbReference type="Proteomes" id="UP000013520">
    <property type="component" value="Chromosome"/>
</dbReference>
<dbReference type="InterPro" id="IPR002912">
    <property type="entry name" value="ACT_dom"/>
</dbReference>
<evidence type="ECO:0000259" key="11">
    <source>
        <dbReference type="PROSITE" id="PS51671"/>
    </source>
</evidence>
<dbReference type="PANTHER" id="PTHR21022">
    <property type="entry name" value="PREPHENATE DEHYDRATASE P PROTEIN"/>
    <property type="match status" value="1"/>
</dbReference>
<evidence type="ECO:0000313" key="12">
    <source>
        <dbReference type="EMBL" id="AGL03063.1"/>
    </source>
</evidence>
<dbReference type="RefSeq" id="WP_006520453.1">
    <property type="nucleotide sequence ID" value="NC_021184.1"/>
</dbReference>
<dbReference type="EMBL" id="CP003273">
    <property type="protein sequence ID" value="AGL03063.1"/>
    <property type="molecule type" value="Genomic_DNA"/>
</dbReference>
<dbReference type="SUPFAM" id="SSF48600">
    <property type="entry name" value="Chorismate mutase II"/>
    <property type="match status" value="1"/>
</dbReference>
<keyword evidence="5" id="KW-0057">Aromatic amino acid biosynthesis</keyword>
<dbReference type="PANTHER" id="PTHR21022:SF19">
    <property type="entry name" value="PREPHENATE DEHYDRATASE-RELATED"/>
    <property type="match status" value="1"/>
</dbReference>
<dbReference type="InterPro" id="IPR002701">
    <property type="entry name" value="CM_II_prokaryot"/>
</dbReference>
<dbReference type="InterPro" id="IPR036979">
    <property type="entry name" value="CM_dom_sf"/>
</dbReference>
<dbReference type="GO" id="GO:0004106">
    <property type="term" value="F:chorismate mutase activity"/>
    <property type="evidence" value="ECO:0007669"/>
    <property type="project" value="InterPro"/>
</dbReference>
<evidence type="ECO:0000256" key="1">
    <source>
        <dbReference type="ARBA" id="ARBA00004741"/>
    </source>
</evidence>
<dbReference type="NCBIfam" id="NF008865">
    <property type="entry name" value="PRK11898.1"/>
    <property type="match status" value="1"/>
</dbReference>
<evidence type="ECO:0000256" key="7">
    <source>
        <dbReference type="ARBA" id="ARBA00023239"/>
    </source>
</evidence>
<evidence type="ECO:0000256" key="3">
    <source>
        <dbReference type="ARBA" id="ARBA00021872"/>
    </source>
</evidence>
<evidence type="ECO:0000256" key="5">
    <source>
        <dbReference type="ARBA" id="ARBA00023141"/>
    </source>
</evidence>
<dbReference type="PROSITE" id="PS51171">
    <property type="entry name" value="PREPHENATE_DEHYDR_3"/>
    <property type="match status" value="1"/>
</dbReference>
<dbReference type="FunFam" id="3.40.190.10:FF:000034">
    <property type="entry name" value="Chorismate mutase/prephenate dehydratase"/>
    <property type="match status" value="1"/>
</dbReference>
<dbReference type="KEGG" id="dgi:Desgi_3741"/>
<dbReference type="PROSITE" id="PS00858">
    <property type="entry name" value="PREPHENATE_DEHYDR_2"/>
    <property type="match status" value="1"/>
</dbReference>
<evidence type="ECO:0000256" key="2">
    <source>
        <dbReference type="ARBA" id="ARBA00013147"/>
    </source>
</evidence>
<dbReference type="AlphaFoldDB" id="R4KIP4"/>
<dbReference type="PROSITE" id="PS51671">
    <property type="entry name" value="ACT"/>
    <property type="match status" value="1"/>
</dbReference>
<accession>R4KIP4</accession>
<evidence type="ECO:0000259" key="10">
    <source>
        <dbReference type="PROSITE" id="PS51171"/>
    </source>
</evidence>
<sequence>MRTMGYLGPYGTFSHTAALNYCDRHGYTPVCCASLRSVVQQVASGDLTCGIVPVENSLGGSVGETLDLLTVIGGIHVTGELKLPVRQHLLARPGTDLAVIKKVYSHPQALAQCRCFLEQRLPGTPVEETTSTAAAALKVAESTAIALAAVGSQSAAATYGLQIMHADIQDNVDNTTRFFVLAGEEVSFSGPAKTSLVLALQDCPGALYRILRPLAQREINMTRIESRPSGGKLGEYIFFIDFKGHTDCPEVSNAIEELRRNSLWLKLLGCYPDYAGESRHSHREKVHLADLPGLRGEIDQVDADILHLLARRQQLVEQIAAFKSKDAVVDSQREKEVMHRVKQMACQSGIDPDIVEGIYRQVFKGAVRRQVELLNSLPQRAYAGQ</sequence>
<dbReference type="SMART" id="SM00830">
    <property type="entry name" value="CM_2"/>
    <property type="match status" value="1"/>
</dbReference>
<dbReference type="Pfam" id="PF00800">
    <property type="entry name" value="PDT"/>
    <property type="match status" value="1"/>
</dbReference>
<dbReference type="InterPro" id="IPR018528">
    <property type="entry name" value="Preph_deHydtase_CS"/>
</dbReference>
<evidence type="ECO:0000256" key="8">
    <source>
        <dbReference type="ARBA" id="ARBA00047848"/>
    </source>
</evidence>
<dbReference type="InterPro" id="IPR001086">
    <property type="entry name" value="Preph_deHydtase"/>
</dbReference>
<keyword evidence="13" id="KW-1185">Reference proteome</keyword>
<dbReference type="CDD" id="cd13633">
    <property type="entry name" value="PBP2_Sa-PDT_like"/>
    <property type="match status" value="1"/>
</dbReference>
<dbReference type="HOGENOM" id="CLU_035008_0_2_9"/>
<dbReference type="GO" id="GO:0046417">
    <property type="term" value="P:chorismate metabolic process"/>
    <property type="evidence" value="ECO:0007669"/>
    <property type="project" value="InterPro"/>
</dbReference>
<dbReference type="eggNOG" id="COG0077">
    <property type="taxonomic scope" value="Bacteria"/>
</dbReference>
<dbReference type="InterPro" id="IPR045865">
    <property type="entry name" value="ACT-like_dom_sf"/>
</dbReference>
<protein>
    <recommendedName>
        <fullName evidence="3">Prephenate dehydratase</fullName>
        <ecNumber evidence="2">4.2.1.51</ecNumber>
    </recommendedName>
</protein>
<dbReference type="CDD" id="cd04905">
    <property type="entry name" value="ACT_CM-PDT"/>
    <property type="match status" value="1"/>
</dbReference>
<feature type="domain" description="ACT" evidence="11">
    <location>
        <begin position="195"/>
        <end position="272"/>
    </location>
</feature>